<evidence type="ECO:0000313" key="4">
    <source>
        <dbReference type="Proteomes" id="UP001556692"/>
    </source>
</evidence>
<dbReference type="CDD" id="cd06571">
    <property type="entry name" value="Bac_DnaA_C"/>
    <property type="match status" value="1"/>
</dbReference>
<evidence type="ECO:0000313" key="3">
    <source>
        <dbReference type="EMBL" id="MEX0408130.1"/>
    </source>
</evidence>
<dbReference type="EMBL" id="JBDPGJ010000005">
    <property type="protein sequence ID" value="MEX0408130.1"/>
    <property type="molecule type" value="Genomic_DNA"/>
</dbReference>
<comment type="caution">
    <text evidence="3">The sequence shown here is derived from an EMBL/GenBank/DDBJ whole genome shotgun (WGS) entry which is preliminary data.</text>
</comment>
<gene>
    <name evidence="3" type="ORF">ABGN05_20940</name>
</gene>
<dbReference type="Pfam" id="PF08299">
    <property type="entry name" value="Bac_DnaA_C"/>
    <property type="match status" value="1"/>
</dbReference>
<dbReference type="SUPFAM" id="SSF48295">
    <property type="entry name" value="TrpR-like"/>
    <property type="match status" value="1"/>
</dbReference>
<dbReference type="InterPro" id="IPR013159">
    <property type="entry name" value="DnaA_C"/>
</dbReference>
<name>A0ABV3SP99_9HYPH</name>
<protein>
    <submittedName>
        <fullName evidence="3">Helix-turn-helix domain-containing protein</fullName>
    </submittedName>
</protein>
<dbReference type="Proteomes" id="UP001556692">
    <property type="component" value="Unassembled WGS sequence"/>
</dbReference>
<dbReference type="Gene3D" id="1.10.1750.10">
    <property type="match status" value="1"/>
</dbReference>
<dbReference type="SMART" id="SM00760">
    <property type="entry name" value="Bac_DnaA_C"/>
    <property type="match status" value="1"/>
</dbReference>
<accession>A0ABV3SP99</accession>
<feature type="region of interest" description="Disordered" evidence="1">
    <location>
        <begin position="1"/>
        <end position="35"/>
    </location>
</feature>
<sequence>MPSSTACQIVREQRQPSSADSDRDRTGCGSTKGVSECSSSALERNVGICDCMIDIAAALFNVSGRELRQPGRTCTSVARVRQIAMYVTHVVMGLTMSEVGRGFGRDRTTVLHACHLIEDMRDDADFDALVLMTERVARAALRGMERI</sequence>
<proteinExistence type="predicted"/>
<evidence type="ECO:0000256" key="1">
    <source>
        <dbReference type="SAM" id="MobiDB-lite"/>
    </source>
</evidence>
<dbReference type="InterPro" id="IPR010921">
    <property type="entry name" value="Trp_repressor/repl_initiator"/>
</dbReference>
<keyword evidence="4" id="KW-1185">Reference proteome</keyword>
<feature type="domain" description="Chromosomal replication initiator DnaA C-terminal" evidence="2">
    <location>
        <begin position="48"/>
        <end position="117"/>
    </location>
</feature>
<dbReference type="RefSeq" id="WP_367956008.1">
    <property type="nucleotide sequence ID" value="NZ_JBDPGJ010000005.1"/>
</dbReference>
<evidence type="ECO:0000259" key="2">
    <source>
        <dbReference type="SMART" id="SM00760"/>
    </source>
</evidence>
<reference evidence="3 4" key="1">
    <citation type="submission" date="2024-05" db="EMBL/GenBank/DDBJ databases">
        <authorList>
            <person name="Jiang F."/>
        </authorList>
    </citation>
    <scope>NUCLEOTIDE SEQUENCE [LARGE SCALE GENOMIC DNA]</scope>
    <source>
        <strain evidence="3 4">LZ166</strain>
    </source>
</reference>
<organism evidence="3 4">
    <name type="scientific">Aquibium pacificus</name>
    <dbReference type="NCBI Taxonomy" id="3153579"/>
    <lineage>
        <taxon>Bacteria</taxon>
        <taxon>Pseudomonadati</taxon>
        <taxon>Pseudomonadota</taxon>
        <taxon>Alphaproteobacteria</taxon>
        <taxon>Hyphomicrobiales</taxon>
        <taxon>Phyllobacteriaceae</taxon>
        <taxon>Aquibium</taxon>
    </lineage>
</organism>